<dbReference type="GO" id="GO:0016747">
    <property type="term" value="F:acyltransferase activity, transferring groups other than amino-acyl groups"/>
    <property type="evidence" value="ECO:0007669"/>
    <property type="project" value="InterPro"/>
</dbReference>
<dbReference type="SUPFAM" id="SSF55729">
    <property type="entry name" value="Acyl-CoA N-acyltransferases (Nat)"/>
    <property type="match status" value="1"/>
</dbReference>
<proteinExistence type="predicted"/>
<dbReference type="EMBL" id="RHLQ01000002">
    <property type="protein sequence ID" value="RND01383.1"/>
    <property type="molecule type" value="Genomic_DNA"/>
</dbReference>
<dbReference type="Gene3D" id="3.40.630.30">
    <property type="match status" value="1"/>
</dbReference>
<dbReference type="InterPro" id="IPR000182">
    <property type="entry name" value="GNAT_dom"/>
</dbReference>
<dbReference type="CDD" id="cd04301">
    <property type="entry name" value="NAT_SF"/>
    <property type="match status" value="1"/>
</dbReference>
<comment type="caution">
    <text evidence="2">The sequence shown here is derived from an EMBL/GenBank/DDBJ whole genome shotgun (WGS) entry which is preliminary data.</text>
</comment>
<dbReference type="RefSeq" id="WP_122970597.1">
    <property type="nucleotide sequence ID" value="NZ_RHLQ01000002.1"/>
</dbReference>
<dbReference type="Proteomes" id="UP000279909">
    <property type="component" value="Unassembled WGS sequence"/>
</dbReference>
<dbReference type="PANTHER" id="PTHR43792">
    <property type="entry name" value="GNAT FAMILY, PUTATIVE (AFU_ORTHOLOGUE AFUA_3G00765)-RELATED-RELATED"/>
    <property type="match status" value="1"/>
</dbReference>
<name>A0A3M8HG60_9BACI</name>
<evidence type="ECO:0000313" key="3">
    <source>
        <dbReference type="Proteomes" id="UP000279909"/>
    </source>
</evidence>
<organism evidence="2 3">
    <name type="scientific">Lysinibacillus halotolerans</name>
    <dbReference type="NCBI Taxonomy" id="1368476"/>
    <lineage>
        <taxon>Bacteria</taxon>
        <taxon>Bacillati</taxon>
        <taxon>Bacillota</taxon>
        <taxon>Bacilli</taxon>
        <taxon>Bacillales</taxon>
        <taxon>Bacillaceae</taxon>
        <taxon>Lysinibacillus</taxon>
    </lineage>
</organism>
<evidence type="ECO:0000313" key="2">
    <source>
        <dbReference type="EMBL" id="RND01383.1"/>
    </source>
</evidence>
<dbReference type="Pfam" id="PF13302">
    <property type="entry name" value="Acetyltransf_3"/>
    <property type="match status" value="1"/>
</dbReference>
<dbReference type="OrthoDB" id="452315at2"/>
<protein>
    <submittedName>
        <fullName evidence="2">N-acetyltransferase</fullName>
    </submittedName>
</protein>
<keyword evidence="2" id="KW-0808">Transferase</keyword>
<accession>A0A3M8HG60</accession>
<feature type="domain" description="N-acetyltransferase" evidence="1">
    <location>
        <begin position="1"/>
        <end position="151"/>
    </location>
</feature>
<dbReference type="InterPro" id="IPR051531">
    <property type="entry name" value="N-acetyltransferase"/>
</dbReference>
<sequence length="151" mass="17219">MELHTKNLKILPCTKQFFSSVSTNYPLGQHIKNYLDELNKDPSLLGWGVWFVIEKETNQIVGDIGFKGKPNLENTVEVGYGILPSFQNKGYATEAVRELLNWAFSNSNVTKIIAECIEDNDSSIRVLEKLNMEKVGLQNHMIKWQLEKSSE</sequence>
<dbReference type="AlphaFoldDB" id="A0A3M8HG60"/>
<keyword evidence="3" id="KW-1185">Reference proteome</keyword>
<gene>
    <name evidence="2" type="ORF">EC501_01885</name>
</gene>
<evidence type="ECO:0000259" key="1">
    <source>
        <dbReference type="PROSITE" id="PS51186"/>
    </source>
</evidence>
<dbReference type="PROSITE" id="PS51186">
    <property type="entry name" value="GNAT"/>
    <property type="match status" value="1"/>
</dbReference>
<reference evidence="2 3" key="1">
    <citation type="journal article" date="2014" name="Int. J. Syst. Evol. Microbiol.">
        <title>Lysinibacillus halotolerans sp. nov., isolated from saline-alkaline soil.</title>
        <authorList>
            <person name="Kong D."/>
            <person name="Wang Y."/>
            <person name="Zhao B."/>
            <person name="Li Y."/>
            <person name="Song J."/>
            <person name="Zhai Y."/>
            <person name="Zhang C."/>
            <person name="Wang H."/>
            <person name="Chen X."/>
            <person name="Zhao B."/>
            <person name="Ruan Z."/>
        </authorList>
    </citation>
    <scope>NUCLEOTIDE SEQUENCE [LARGE SCALE GENOMIC DNA]</scope>
    <source>
        <strain evidence="2 3">MCCC 1A12703</strain>
    </source>
</reference>
<dbReference type="InterPro" id="IPR016181">
    <property type="entry name" value="Acyl_CoA_acyltransferase"/>
</dbReference>
<dbReference type="PANTHER" id="PTHR43792:SF13">
    <property type="entry name" value="ACETYLTRANSFERASE"/>
    <property type="match status" value="1"/>
</dbReference>